<dbReference type="AlphaFoldDB" id="B3EMA4"/>
<evidence type="ECO:0008006" key="3">
    <source>
        <dbReference type="Google" id="ProtNLM"/>
    </source>
</evidence>
<dbReference type="Pfam" id="PF05990">
    <property type="entry name" value="DUF900"/>
    <property type="match status" value="1"/>
</dbReference>
<reference evidence="2" key="1">
    <citation type="submission" date="2008-06" db="EMBL/GenBank/DDBJ databases">
        <title>Complete sequence of Chlorobium phaeobacteroides BS1.</title>
        <authorList>
            <consortium name="US DOE Joint Genome Institute"/>
            <person name="Lucas S."/>
            <person name="Copeland A."/>
            <person name="Lapidus A."/>
            <person name="Glavina del Rio T."/>
            <person name="Dalin E."/>
            <person name="Tice H."/>
            <person name="Bruce D."/>
            <person name="Goodwin L."/>
            <person name="Pitluck S."/>
            <person name="Schmutz J."/>
            <person name="Larimer F."/>
            <person name="Land M."/>
            <person name="Hauser L."/>
            <person name="Kyrpides N."/>
            <person name="Ovchinnikova G."/>
            <person name="Li T."/>
            <person name="Liu Z."/>
            <person name="Zhao F."/>
            <person name="Overmann J."/>
            <person name="Bryant D.A."/>
            <person name="Richardson P."/>
        </authorList>
    </citation>
    <scope>NUCLEOTIDE SEQUENCE [LARGE SCALE GENOMIC DNA]</scope>
    <source>
        <strain evidence="2">BS1</strain>
    </source>
</reference>
<name>B3EMA4_CHLPB</name>
<dbReference type="OrthoDB" id="9797755at2"/>
<dbReference type="InterPro" id="IPR010297">
    <property type="entry name" value="DUF900_hydrolase"/>
</dbReference>
<dbReference type="EMBL" id="CP001101">
    <property type="protein sequence ID" value="ACE03482.1"/>
    <property type="molecule type" value="Genomic_DNA"/>
</dbReference>
<proteinExistence type="predicted"/>
<evidence type="ECO:0000256" key="1">
    <source>
        <dbReference type="SAM" id="SignalP"/>
    </source>
</evidence>
<dbReference type="PANTHER" id="PTHR36513">
    <property type="entry name" value="ABC TRANSMEMBRANE TYPE-1 DOMAIN-CONTAINING PROTEIN"/>
    <property type="match status" value="1"/>
</dbReference>
<dbReference type="STRING" id="331678.Cphamn1_0519"/>
<dbReference type="PROSITE" id="PS51257">
    <property type="entry name" value="PROKAR_LIPOPROTEIN"/>
    <property type="match status" value="1"/>
</dbReference>
<dbReference type="HOGENOM" id="CLU_030170_2_0_10"/>
<organism evidence="2">
    <name type="scientific">Chlorobium phaeobacteroides (strain BS1)</name>
    <dbReference type="NCBI Taxonomy" id="331678"/>
    <lineage>
        <taxon>Bacteria</taxon>
        <taxon>Pseudomonadati</taxon>
        <taxon>Chlorobiota</taxon>
        <taxon>Chlorobiia</taxon>
        <taxon>Chlorobiales</taxon>
        <taxon>Chlorobiaceae</taxon>
        <taxon>Chlorobium/Pelodictyon group</taxon>
        <taxon>Chlorobium</taxon>
    </lineage>
</organism>
<dbReference type="InterPro" id="IPR029058">
    <property type="entry name" value="AB_hydrolase_fold"/>
</dbReference>
<dbReference type="SUPFAM" id="SSF53474">
    <property type="entry name" value="alpha/beta-Hydrolases"/>
    <property type="match status" value="1"/>
</dbReference>
<dbReference type="ESTHER" id="chlpb-b3ema4">
    <property type="family name" value="Duf_900"/>
</dbReference>
<dbReference type="eggNOG" id="COG4782">
    <property type="taxonomic scope" value="Bacteria"/>
</dbReference>
<feature type="chain" id="PRO_5002786186" description="Lipoprotein" evidence="1">
    <location>
        <begin position="24"/>
        <end position="355"/>
    </location>
</feature>
<gene>
    <name evidence="2" type="ordered locus">Cphamn1_0519</name>
</gene>
<sequence>MIFRKFNGICFVALLSFFLGGCASTLVGSLEELHEPPVEAFFVTDRNDTGLKDPAEKYGKERASVSYGICSVSIPPGHRIGKLESPTFRKDVEEHIVLVDVSVLEKKDFFSKVSHALNRSGKKTMLLYVHGYNVTFEKAARRMVQIVDDLDFKGIPVFYSWPSQGSVGGYPADAASVEWSEQNLGDFLAEAARISGVNTLYLLAHSMGNRALTGAFLDLVREKPHLKSRFKALLLTAPDIDSEVFRRDIGPGLAASGAAITLYASGRDRALRLSKRLHGYPRAGDVDGFPLIVPGIETVDATHVDTSFLGHSYFNGSRSVLSDMFYILNEELRAEQRFSLEPVDTPEGRYWRFKE</sequence>
<dbReference type="InterPro" id="IPR014586">
    <property type="entry name" value="UCP033909"/>
</dbReference>
<protein>
    <recommendedName>
        <fullName evidence="3">Lipoprotein</fullName>
    </recommendedName>
</protein>
<evidence type="ECO:0000313" key="2">
    <source>
        <dbReference type="EMBL" id="ACE03482.1"/>
    </source>
</evidence>
<dbReference type="PIRSF" id="PIRSF033909">
    <property type="entry name" value="UCP033909"/>
    <property type="match status" value="1"/>
</dbReference>
<dbReference type="KEGG" id="cpb:Cphamn1_0519"/>
<dbReference type="PANTHER" id="PTHR36513:SF1">
    <property type="entry name" value="TRANSMEMBRANE PROTEIN"/>
    <property type="match status" value="1"/>
</dbReference>
<keyword evidence="1" id="KW-0732">Signal</keyword>
<accession>B3EMA4</accession>
<feature type="signal peptide" evidence="1">
    <location>
        <begin position="1"/>
        <end position="23"/>
    </location>
</feature>